<dbReference type="PANTHER" id="PTHR20883">
    <property type="entry name" value="PHYTANOYL-COA DIOXYGENASE DOMAIN CONTAINING 1"/>
    <property type="match status" value="1"/>
</dbReference>
<dbReference type="Proteomes" id="UP000198983">
    <property type="component" value="Chromosome I"/>
</dbReference>
<dbReference type="SUPFAM" id="SSF51197">
    <property type="entry name" value="Clavaminate synthase-like"/>
    <property type="match status" value="1"/>
</dbReference>
<keyword evidence="1" id="KW-0560">Oxidoreductase</keyword>
<keyword evidence="2" id="KW-1185">Reference proteome</keyword>
<proteinExistence type="predicted"/>
<gene>
    <name evidence="1" type="ORF">SAMN04489717_4671</name>
</gene>
<name>A0A1H1WW18_9ACTN</name>
<accession>A0A1H1WW18</accession>
<reference evidence="1 2" key="1">
    <citation type="submission" date="2016-10" db="EMBL/GenBank/DDBJ databases">
        <authorList>
            <person name="de Groot N.N."/>
        </authorList>
    </citation>
    <scope>NUCLEOTIDE SEQUENCE [LARGE SCALE GENOMIC DNA]</scope>
    <source>
        <strain evidence="1 2">DSM 22024</strain>
    </source>
</reference>
<dbReference type="RefSeq" id="WP_092658108.1">
    <property type="nucleotide sequence ID" value="NZ_LT629732.1"/>
</dbReference>
<dbReference type="GO" id="GO:0005506">
    <property type="term" value="F:iron ion binding"/>
    <property type="evidence" value="ECO:0007669"/>
    <property type="project" value="UniProtKB-ARBA"/>
</dbReference>
<dbReference type="OrthoDB" id="1157001at2"/>
<dbReference type="EMBL" id="LT629732">
    <property type="protein sequence ID" value="SDT00556.1"/>
    <property type="molecule type" value="Genomic_DNA"/>
</dbReference>
<evidence type="ECO:0000313" key="2">
    <source>
        <dbReference type="Proteomes" id="UP000198983"/>
    </source>
</evidence>
<sequence>MTTVVETPQVLSDAEITQFWEQGYLLVRGAISREEAAHYRDHILDMIPRNLALPEHWHSAAGRIKPMRNAHDHTFDTPELLPLWANEKLYHVAAQLLESTRLRVLDGSLGITLRNDSDRDRALSQTLHIDASVPTDIDQFLFSLAEVQIGGCFYFTDVLPNGGGIHVVPGGHRIVEEEARAHPQGRHLYDNWKRITHLESVEVTGEAGDFALLHHLMPHGASHNRRSTPRVAQFLRWVREDQPHGAGKAPEPGRYGARQLEAAGPLGRKLLGVEPW</sequence>
<protein>
    <submittedName>
        <fullName evidence="1">Phytanoyl-CoA dioxygenase (PhyH)</fullName>
    </submittedName>
</protein>
<organism evidence="1 2">
    <name type="scientific">Actinopolymorpha singaporensis</name>
    <dbReference type="NCBI Taxonomy" id="117157"/>
    <lineage>
        <taxon>Bacteria</taxon>
        <taxon>Bacillati</taxon>
        <taxon>Actinomycetota</taxon>
        <taxon>Actinomycetes</taxon>
        <taxon>Propionibacteriales</taxon>
        <taxon>Actinopolymorphaceae</taxon>
        <taxon>Actinopolymorpha</taxon>
    </lineage>
</organism>
<evidence type="ECO:0000313" key="1">
    <source>
        <dbReference type="EMBL" id="SDT00556.1"/>
    </source>
</evidence>
<keyword evidence="1" id="KW-0223">Dioxygenase</keyword>
<dbReference type="PANTHER" id="PTHR20883:SF48">
    <property type="entry name" value="ECTOINE DIOXYGENASE"/>
    <property type="match status" value="1"/>
</dbReference>
<dbReference type="GO" id="GO:0016706">
    <property type="term" value="F:2-oxoglutarate-dependent dioxygenase activity"/>
    <property type="evidence" value="ECO:0007669"/>
    <property type="project" value="UniProtKB-ARBA"/>
</dbReference>
<dbReference type="STRING" id="117157.SAMN04489717_4671"/>
<dbReference type="InterPro" id="IPR008775">
    <property type="entry name" value="Phytyl_CoA_dOase-like"/>
</dbReference>
<dbReference type="Gene3D" id="2.60.120.620">
    <property type="entry name" value="q2cbj1_9rhob like domain"/>
    <property type="match status" value="1"/>
</dbReference>
<dbReference type="Pfam" id="PF05721">
    <property type="entry name" value="PhyH"/>
    <property type="match status" value="1"/>
</dbReference>
<dbReference type="AlphaFoldDB" id="A0A1H1WW18"/>